<dbReference type="KEGG" id="phr:C6569_13295"/>
<evidence type="ECO:0000256" key="1">
    <source>
        <dbReference type="ARBA" id="ARBA00022630"/>
    </source>
</evidence>
<dbReference type="InterPro" id="IPR016166">
    <property type="entry name" value="FAD-bd_PCMH"/>
</dbReference>
<keyword evidence="6" id="KW-1185">Reference proteome</keyword>
<dbReference type="PROSITE" id="PS51387">
    <property type="entry name" value="FAD_PCMH"/>
    <property type="match status" value="1"/>
</dbReference>
<dbReference type="InterPro" id="IPR005107">
    <property type="entry name" value="CO_DH_flav_C"/>
</dbReference>
<accession>A0A2S0NCT0</accession>
<dbReference type="Proteomes" id="UP000237889">
    <property type="component" value="Chromosome"/>
</dbReference>
<evidence type="ECO:0000259" key="4">
    <source>
        <dbReference type="PROSITE" id="PS51387"/>
    </source>
</evidence>
<evidence type="ECO:0000313" key="5">
    <source>
        <dbReference type="EMBL" id="AVO45968.1"/>
    </source>
</evidence>
<dbReference type="InterPro" id="IPR036318">
    <property type="entry name" value="FAD-bd_PCMH-like_sf"/>
</dbReference>
<organism evidence="5 6">
    <name type="scientific">Phreatobacter cathodiphilus</name>
    <dbReference type="NCBI Taxonomy" id="1868589"/>
    <lineage>
        <taxon>Bacteria</taxon>
        <taxon>Pseudomonadati</taxon>
        <taxon>Pseudomonadota</taxon>
        <taxon>Alphaproteobacteria</taxon>
        <taxon>Hyphomicrobiales</taxon>
        <taxon>Phreatobacteraceae</taxon>
        <taxon>Phreatobacter</taxon>
    </lineage>
</organism>
<dbReference type="GO" id="GO:0016491">
    <property type="term" value="F:oxidoreductase activity"/>
    <property type="evidence" value="ECO:0007669"/>
    <property type="project" value="UniProtKB-KW"/>
</dbReference>
<gene>
    <name evidence="5" type="ORF">C6569_13295</name>
</gene>
<dbReference type="GO" id="GO:0071949">
    <property type="term" value="F:FAD binding"/>
    <property type="evidence" value="ECO:0007669"/>
    <property type="project" value="InterPro"/>
</dbReference>
<dbReference type="RefSeq" id="WP_106749309.1">
    <property type="nucleotide sequence ID" value="NZ_CP027668.1"/>
</dbReference>
<dbReference type="InterPro" id="IPR051312">
    <property type="entry name" value="Diverse_Substr_Oxidored"/>
</dbReference>
<dbReference type="EMBL" id="CP027668">
    <property type="protein sequence ID" value="AVO45968.1"/>
    <property type="molecule type" value="Genomic_DNA"/>
</dbReference>
<name>A0A2S0NCT0_9HYPH</name>
<dbReference type="OrthoDB" id="9793944at2"/>
<keyword evidence="2" id="KW-0274">FAD</keyword>
<dbReference type="FunFam" id="3.30.465.10:FF:000017">
    <property type="entry name" value="Xanthine dehydrogenase, FAD binding subunit"/>
    <property type="match status" value="1"/>
</dbReference>
<dbReference type="PANTHER" id="PTHR42659:SF2">
    <property type="entry name" value="XANTHINE DEHYDROGENASE SUBUNIT C-RELATED"/>
    <property type="match status" value="1"/>
</dbReference>
<dbReference type="Gene3D" id="3.30.43.10">
    <property type="entry name" value="Uridine Diphospho-n-acetylenolpyruvylglucosamine Reductase, domain 2"/>
    <property type="match status" value="1"/>
</dbReference>
<reference evidence="5 6" key="1">
    <citation type="submission" date="2018-03" db="EMBL/GenBank/DDBJ databases">
        <title>Genome sequencing of Phreatobacter sp.</title>
        <authorList>
            <person name="Kim S.-J."/>
            <person name="Heo J."/>
            <person name="Kwon S.-W."/>
        </authorList>
    </citation>
    <scope>NUCLEOTIDE SEQUENCE [LARGE SCALE GENOMIC DNA]</scope>
    <source>
        <strain evidence="5 6">S-12</strain>
    </source>
</reference>
<evidence type="ECO:0000313" key="6">
    <source>
        <dbReference type="Proteomes" id="UP000237889"/>
    </source>
</evidence>
<protein>
    <submittedName>
        <fullName evidence="5">Molybdopterin dehydrogenase</fullName>
    </submittedName>
</protein>
<dbReference type="Gene3D" id="3.30.465.10">
    <property type="match status" value="1"/>
</dbReference>
<dbReference type="Pfam" id="PF03450">
    <property type="entry name" value="CO_deh_flav_C"/>
    <property type="match status" value="1"/>
</dbReference>
<dbReference type="InterPro" id="IPR002346">
    <property type="entry name" value="Mopterin_DH_FAD-bd"/>
</dbReference>
<keyword evidence="3" id="KW-0560">Oxidoreductase</keyword>
<dbReference type="SMART" id="SM01092">
    <property type="entry name" value="CO_deh_flav_C"/>
    <property type="match status" value="1"/>
</dbReference>
<dbReference type="PANTHER" id="PTHR42659">
    <property type="entry name" value="XANTHINE DEHYDROGENASE SUBUNIT C-RELATED"/>
    <property type="match status" value="1"/>
</dbReference>
<proteinExistence type="predicted"/>
<dbReference type="InterPro" id="IPR016167">
    <property type="entry name" value="FAD-bd_PCMH_sub1"/>
</dbReference>
<dbReference type="InterPro" id="IPR036683">
    <property type="entry name" value="CO_DH_flav_C_dom_sf"/>
</dbReference>
<dbReference type="SUPFAM" id="SSF56176">
    <property type="entry name" value="FAD-binding/transporter-associated domain-like"/>
    <property type="match status" value="1"/>
</dbReference>
<feature type="domain" description="FAD-binding PCMH-type" evidence="4">
    <location>
        <begin position="1"/>
        <end position="177"/>
    </location>
</feature>
<sequence length="291" mass="29749">MKWPAMGYARVESLDELWRVLDAAGPEAQILAGGQSLLATLSFRLSEPSGLVDITRIAALRGVSVAGSILRIGALTRHADLGRDPLVAAHAPILAAAAPLIAHPAIRNRGTIGGSLALADPAAELPACVVALDATIVIASKGGERRVPATDFFQGLFSTDLQPGEIIAAVEVPMATPASRQTIVEVTRRSGDYAMAGLAAVLSMQANGQVEAARLVYFGVGSGAEIARGASAALAGRRLDGTSIAAAKAALADDLDPPGDLHGGPELKRHLARVLTGRALSSFLAPAEQAA</sequence>
<dbReference type="AlphaFoldDB" id="A0A2S0NCT0"/>
<dbReference type="Pfam" id="PF00941">
    <property type="entry name" value="FAD_binding_5"/>
    <property type="match status" value="1"/>
</dbReference>
<keyword evidence="1" id="KW-0285">Flavoprotein</keyword>
<evidence type="ECO:0000256" key="3">
    <source>
        <dbReference type="ARBA" id="ARBA00023002"/>
    </source>
</evidence>
<dbReference type="InterPro" id="IPR016169">
    <property type="entry name" value="FAD-bd_PCMH_sub2"/>
</dbReference>
<dbReference type="Gene3D" id="3.30.390.50">
    <property type="entry name" value="CO dehydrogenase flavoprotein, C-terminal domain"/>
    <property type="match status" value="1"/>
</dbReference>
<evidence type="ECO:0000256" key="2">
    <source>
        <dbReference type="ARBA" id="ARBA00022827"/>
    </source>
</evidence>
<dbReference type="SUPFAM" id="SSF55447">
    <property type="entry name" value="CO dehydrogenase flavoprotein C-terminal domain-like"/>
    <property type="match status" value="1"/>
</dbReference>